<dbReference type="AlphaFoldDB" id="A0A484F488"/>
<dbReference type="EMBL" id="SNYS01000007">
    <property type="protein sequence ID" value="TDQ69427.1"/>
    <property type="molecule type" value="Genomic_DNA"/>
</dbReference>
<sequence length="152" mass="17732">MSCLKINETPNNRPLIFVFERSEAKRENGNLRIRTPPIQQKMNNRLYIRIRLKYQLCCVHLLFLITSVRLRERGHCYLPFALLPLPAVCVTDVTCHLRYCRHLPFALLPPPAVCVTAVTCRLRYCRCCRLSLTSPKPRAAREPHQFSKNTKN</sequence>
<protein>
    <submittedName>
        <fullName evidence="1">Uncharacterized protein</fullName>
    </submittedName>
</protein>
<gene>
    <name evidence="1" type="ORF">C7391_0753</name>
</gene>
<organism evidence="1 2">
    <name type="scientific">Methanimicrococcus blatticola</name>
    <dbReference type="NCBI Taxonomy" id="91560"/>
    <lineage>
        <taxon>Archaea</taxon>
        <taxon>Methanobacteriati</taxon>
        <taxon>Methanobacteriota</taxon>
        <taxon>Stenosarchaea group</taxon>
        <taxon>Methanomicrobia</taxon>
        <taxon>Methanosarcinales</taxon>
        <taxon>Methanosarcinaceae</taxon>
        <taxon>Methanimicrococcus</taxon>
    </lineage>
</organism>
<accession>A0A484F488</accession>
<comment type="caution">
    <text evidence="1">The sequence shown here is derived from an EMBL/GenBank/DDBJ whole genome shotgun (WGS) entry which is preliminary data.</text>
</comment>
<dbReference type="Proteomes" id="UP000294855">
    <property type="component" value="Unassembled WGS sequence"/>
</dbReference>
<reference evidence="1 2" key="1">
    <citation type="submission" date="2019-03" db="EMBL/GenBank/DDBJ databases">
        <title>Genomic Encyclopedia of Type Strains, Phase IV (KMG-IV): sequencing the most valuable type-strain genomes for metagenomic binning, comparative biology and taxonomic classification.</title>
        <authorList>
            <person name="Goeker M."/>
        </authorList>
    </citation>
    <scope>NUCLEOTIDE SEQUENCE [LARGE SCALE GENOMIC DNA]</scope>
    <source>
        <strain evidence="1 2">DSM 13328</strain>
    </source>
</reference>
<evidence type="ECO:0000313" key="1">
    <source>
        <dbReference type="EMBL" id="TDQ69427.1"/>
    </source>
</evidence>
<evidence type="ECO:0000313" key="2">
    <source>
        <dbReference type="Proteomes" id="UP000294855"/>
    </source>
</evidence>
<proteinExistence type="predicted"/>
<name>A0A484F488_9EURY</name>
<keyword evidence="2" id="KW-1185">Reference proteome</keyword>